<dbReference type="Proteomes" id="UP001201163">
    <property type="component" value="Unassembled WGS sequence"/>
</dbReference>
<gene>
    <name evidence="3" type="ORF">EDB92DRAFT_593693</name>
</gene>
<evidence type="ECO:0000313" key="4">
    <source>
        <dbReference type="Proteomes" id="UP001201163"/>
    </source>
</evidence>
<keyword evidence="2" id="KW-0812">Transmembrane</keyword>
<accession>A0AAD4QB45</accession>
<evidence type="ECO:0000256" key="1">
    <source>
        <dbReference type="SAM" id="MobiDB-lite"/>
    </source>
</evidence>
<reference evidence="3" key="1">
    <citation type="submission" date="2022-01" db="EMBL/GenBank/DDBJ databases">
        <title>Comparative genomics reveals a dynamic genome evolution in the ectomycorrhizal milk-cap (Lactarius) mushrooms.</title>
        <authorList>
            <consortium name="DOE Joint Genome Institute"/>
            <person name="Lebreton A."/>
            <person name="Tang N."/>
            <person name="Kuo A."/>
            <person name="LaButti K."/>
            <person name="Drula E."/>
            <person name="Barry K."/>
            <person name="Clum A."/>
            <person name="Lipzen A."/>
            <person name="Mousain D."/>
            <person name="Ng V."/>
            <person name="Wang R."/>
            <person name="Wang X."/>
            <person name="Dai Y."/>
            <person name="Henrissat B."/>
            <person name="Grigoriev I.V."/>
            <person name="Guerin-Laguette A."/>
            <person name="Yu F."/>
            <person name="Martin F.M."/>
        </authorList>
    </citation>
    <scope>NUCLEOTIDE SEQUENCE</scope>
    <source>
        <strain evidence="3">QP</strain>
    </source>
</reference>
<keyword evidence="2" id="KW-1133">Transmembrane helix</keyword>
<keyword evidence="2" id="KW-0472">Membrane</keyword>
<name>A0AAD4QB45_9AGAM</name>
<organism evidence="3 4">
    <name type="scientific">Lactarius akahatsu</name>
    <dbReference type="NCBI Taxonomy" id="416441"/>
    <lineage>
        <taxon>Eukaryota</taxon>
        <taxon>Fungi</taxon>
        <taxon>Dikarya</taxon>
        <taxon>Basidiomycota</taxon>
        <taxon>Agaricomycotina</taxon>
        <taxon>Agaricomycetes</taxon>
        <taxon>Russulales</taxon>
        <taxon>Russulaceae</taxon>
        <taxon>Lactarius</taxon>
    </lineage>
</organism>
<dbReference type="AlphaFoldDB" id="A0AAD4QB45"/>
<feature type="compositionally biased region" description="Polar residues" evidence="1">
    <location>
        <begin position="1"/>
        <end position="15"/>
    </location>
</feature>
<feature type="region of interest" description="Disordered" evidence="1">
    <location>
        <begin position="114"/>
        <end position="156"/>
    </location>
</feature>
<evidence type="ECO:0000313" key="3">
    <source>
        <dbReference type="EMBL" id="KAH8992224.1"/>
    </source>
</evidence>
<keyword evidence="4" id="KW-1185">Reference proteome</keyword>
<feature type="region of interest" description="Disordered" evidence="1">
    <location>
        <begin position="1"/>
        <end position="27"/>
    </location>
</feature>
<feature type="transmembrane region" description="Helical" evidence="2">
    <location>
        <begin position="52"/>
        <end position="71"/>
    </location>
</feature>
<comment type="caution">
    <text evidence="3">The sequence shown here is derived from an EMBL/GenBank/DDBJ whole genome shotgun (WGS) entry which is preliminary data.</text>
</comment>
<protein>
    <submittedName>
        <fullName evidence="3">Uncharacterized protein</fullName>
    </submittedName>
</protein>
<proteinExistence type="predicted"/>
<sequence>MPPTTSRDPNESTPGLSVDDGSRPQTTPTRFVRVRQHIYDIIYDPKPALLQLLSWVLTVQIFSISAIWYLTTLPIRITTYLYEHWVRALFPKLPSVRKLLNLLRSAVLSALPNPGPEPAAPGATSSGAGSNSNRSQGANPAPTLNIDLDALRGGGI</sequence>
<feature type="compositionally biased region" description="Low complexity" evidence="1">
    <location>
        <begin position="120"/>
        <end position="139"/>
    </location>
</feature>
<evidence type="ECO:0000256" key="2">
    <source>
        <dbReference type="SAM" id="Phobius"/>
    </source>
</evidence>
<dbReference type="EMBL" id="JAKELL010000023">
    <property type="protein sequence ID" value="KAH8992224.1"/>
    <property type="molecule type" value="Genomic_DNA"/>
</dbReference>